<name>A0AAW0MGM8_9GOBI</name>
<feature type="chain" id="PRO_5043329001" evidence="1">
    <location>
        <begin position="26"/>
        <end position="54"/>
    </location>
</feature>
<dbReference type="Proteomes" id="UP001460270">
    <property type="component" value="Unassembled WGS sequence"/>
</dbReference>
<gene>
    <name evidence="2" type="ORF">WMY93_030823</name>
</gene>
<feature type="non-terminal residue" evidence="2">
    <location>
        <position position="1"/>
    </location>
</feature>
<dbReference type="AlphaFoldDB" id="A0AAW0MGM8"/>
<reference evidence="3" key="1">
    <citation type="submission" date="2024-04" db="EMBL/GenBank/DDBJ databases">
        <title>Salinicola lusitanus LLJ914,a marine bacterium isolated from the Okinawa Trough.</title>
        <authorList>
            <person name="Li J."/>
        </authorList>
    </citation>
    <scope>NUCLEOTIDE SEQUENCE [LARGE SCALE GENOMIC DNA]</scope>
</reference>
<dbReference type="EMBL" id="JBBPFD010000414">
    <property type="protein sequence ID" value="KAK7878970.1"/>
    <property type="molecule type" value="Genomic_DNA"/>
</dbReference>
<comment type="caution">
    <text evidence="2">The sequence shown here is derived from an EMBL/GenBank/DDBJ whole genome shotgun (WGS) entry which is preliminary data.</text>
</comment>
<keyword evidence="3" id="KW-1185">Reference proteome</keyword>
<feature type="non-terminal residue" evidence="2">
    <location>
        <position position="54"/>
    </location>
</feature>
<feature type="signal peptide" evidence="1">
    <location>
        <begin position="1"/>
        <end position="25"/>
    </location>
</feature>
<organism evidence="2 3">
    <name type="scientific">Mugilogobius chulae</name>
    <name type="common">yellowstripe goby</name>
    <dbReference type="NCBI Taxonomy" id="88201"/>
    <lineage>
        <taxon>Eukaryota</taxon>
        <taxon>Metazoa</taxon>
        <taxon>Chordata</taxon>
        <taxon>Craniata</taxon>
        <taxon>Vertebrata</taxon>
        <taxon>Euteleostomi</taxon>
        <taxon>Actinopterygii</taxon>
        <taxon>Neopterygii</taxon>
        <taxon>Teleostei</taxon>
        <taxon>Neoteleostei</taxon>
        <taxon>Acanthomorphata</taxon>
        <taxon>Gobiaria</taxon>
        <taxon>Gobiiformes</taxon>
        <taxon>Gobioidei</taxon>
        <taxon>Gobiidae</taxon>
        <taxon>Gobionellinae</taxon>
        <taxon>Mugilogobius</taxon>
    </lineage>
</organism>
<accession>A0AAW0MGM8</accession>
<sequence>HQSHLSLSGPTHLLLLSILDKCVCCWFFPLKHPAGVREAHGAADKDRHSPHTLH</sequence>
<evidence type="ECO:0000256" key="1">
    <source>
        <dbReference type="SAM" id="SignalP"/>
    </source>
</evidence>
<protein>
    <submittedName>
        <fullName evidence="2">Uncharacterized protein</fullName>
    </submittedName>
</protein>
<proteinExistence type="predicted"/>
<keyword evidence="1" id="KW-0732">Signal</keyword>
<evidence type="ECO:0000313" key="2">
    <source>
        <dbReference type="EMBL" id="KAK7878970.1"/>
    </source>
</evidence>
<evidence type="ECO:0000313" key="3">
    <source>
        <dbReference type="Proteomes" id="UP001460270"/>
    </source>
</evidence>